<accession>A0A267GCF0</accession>
<evidence type="ECO:0000256" key="3">
    <source>
        <dbReference type="SAM" id="Coils"/>
    </source>
</evidence>
<sequence>MATENKASDKEELIDLNERFHFYVRRVRQLRDESDLETFYKSIATLEDEVKEVRKSYESEISKLKYAIEILNREKSEMEKDIIARKNMEAHLNDRLNVEVDKTQRYVTEISQLKNEIVDKDYQIRELNMNLNQAQYDNSGMKKDLETKTRLAEDLKRQLDLSKSEYKDTTNRLQIVEEKLSFQESFTEERMGELKRRIETYLMQIAELENKCELSEAREAAFPDQLRQVKETADADLRKFQRDTEEFYKGSIQTLQEQLEEEIGENKKLQGEVERLNDKIVEYRNQVTELKSQITMLEQQKRVLSQSLESERHQNTYAISGLERKLKEVQQELQAKVTEMNQKQDVSASLRAELDAMRALIEEEETRLGIRIRPAAPINYPGSGGNGGGTQQQQQLTTVTTVVEATSTSKTAETTTAVVASTQVAGKTEQTKTKTSNAEATSSSEVQHDIAEQKRPQLKQRDSDWQKMRFLAEETQKAMANSGGGGGSSGSSQAGEEGMQLDLNEATAASADEAVSPNDGYDEPKTPRDKVVGPVLGGSSKGPGVSNAVGPLVGAGASGDKEATPPRSGSSKRRSARNEGEGRDYFEELFEDIDDRMEEAGAMQPQPQDTSVMQSSAIGDIKILEVNPEGKFVRVLNSNEKTEAEFGNFAVQQNIGGHPIAVFRFPPHTKIKPNSTATIWAGCNPPTEALHQPPTDFYWREYDRFNTGPECTTVVCEPSGRSIAWTTPYHRYSKDAFLIVTPTASQKTSARDPSEDFDGLEGEPKLPQHRTLPREEPATLRREKTMPCYVSSRHPHAQPTCNSVHPRCDSPRTGLWGNDNSSVNRQSRSQMTRVPDRVPGEPYTGSSNQVMGLARVMHYQASLRKSATIGNRAPDVILRSDLERPSPFSKPHSRFDDGMKQVQSMYNSEHLPPMPRPPAAVKAEGN</sequence>
<feature type="compositionally biased region" description="Basic and acidic residues" evidence="4">
    <location>
        <begin position="446"/>
        <end position="464"/>
    </location>
</feature>
<feature type="region of interest" description="Disordered" evidence="4">
    <location>
        <begin position="744"/>
        <end position="779"/>
    </location>
</feature>
<evidence type="ECO:0000313" key="6">
    <source>
        <dbReference type="EMBL" id="PAA83044.1"/>
    </source>
</evidence>
<organism evidence="6 7">
    <name type="scientific">Macrostomum lignano</name>
    <dbReference type="NCBI Taxonomy" id="282301"/>
    <lineage>
        <taxon>Eukaryota</taxon>
        <taxon>Metazoa</taxon>
        <taxon>Spiralia</taxon>
        <taxon>Lophotrochozoa</taxon>
        <taxon>Platyhelminthes</taxon>
        <taxon>Rhabditophora</taxon>
        <taxon>Macrostomorpha</taxon>
        <taxon>Macrostomida</taxon>
        <taxon>Macrostomidae</taxon>
        <taxon>Macrostomum</taxon>
    </lineage>
</organism>
<evidence type="ECO:0000256" key="4">
    <source>
        <dbReference type="SAM" id="MobiDB-lite"/>
    </source>
</evidence>
<feature type="coiled-coil region" evidence="3">
    <location>
        <begin position="43"/>
        <end position="81"/>
    </location>
</feature>
<feature type="coiled-coil region" evidence="3">
    <location>
        <begin position="110"/>
        <end position="218"/>
    </location>
</feature>
<dbReference type="PANTHER" id="PTHR47012:SF3">
    <property type="entry name" value="LAMIN TAIL DOMAIN CONTAINING 1"/>
    <property type="match status" value="1"/>
</dbReference>
<dbReference type="Proteomes" id="UP000215902">
    <property type="component" value="Unassembled WGS sequence"/>
</dbReference>
<dbReference type="InterPro" id="IPR042840">
    <property type="entry name" value="LMNTD1"/>
</dbReference>
<feature type="region of interest" description="Disordered" evidence="4">
    <location>
        <begin position="812"/>
        <end position="847"/>
    </location>
</feature>
<dbReference type="InterPro" id="IPR001322">
    <property type="entry name" value="Lamin_tail_dom"/>
</dbReference>
<dbReference type="PROSITE" id="PS51841">
    <property type="entry name" value="LTD"/>
    <property type="match status" value="1"/>
</dbReference>
<dbReference type="Gene3D" id="1.20.5.170">
    <property type="match status" value="1"/>
</dbReference>
<dbReference type="InterPro" id="IPR036415">
    <property type="entry name" value="Lamin_tail_dom_sf"/>
</dbReference>
<feature type="compositionally biased region" description="Polar residues" evidence="4">
    <location>
        <begin position="818"/>
        <end position="832"/>
    </location>
</feature>
<dbReference type="Pfam" id="PF00038">
    <property type="entry name" value="Filament"/>
    <property type="match status" value="1"/>
</dbReference>
<dbReference type="OrthoDB" id="102442at2759"/>
<feature type="region of interest" description="Disordered" evidence="4">
    <location>
        <begin position="420"/>
        <end position="464"/>
    </location>
</feature>
<keyword evidence="2 3" id="KW-0175">Coiled coil</keyword>
<feature type="region of interest" description="Disordered" evidence="4">
    <location>
        <begin position="906"/>
        <end position="926"/>
    </location>
</feature>
<evidence type="ECO:0000256" key="2">
    <source>
        <dbReference type="ARBA" id="ARBA00023054"/>
    </source>
</evidence>
<dbReference type="GO" id="GO:0005635">
    <property type="term" value="C:nuclear envelope"/>
    <property type="evidence" value="ECO:0007669"/>
    <property type="project" value="TreeGrafter"/>
</dbReference>
<keyword evidence="1" id="KW-0403">Intermediate filament</keyword>
<evidence type="ECO:0000256" key="1">
    <source>
        <dbReference type="ARBA" id="ARBA00022754"/>
    </source>
</evidence>
<dbReference type="Gene3D" id="2.60.40.1260">
    <property type="entry name" value="Lamin Tail domain"/>
    <property type="match status" value="1"/>
</dbReference>
<dbReference type="AlphaFoldDB" id="A0A267GCF0"/>
<feature type="region of interest" description="Disordered" evidence="4">
    <location>
        <begin position="477"/>
        <end position="498"/>
    </location>
</feature>
<dbReference type="PANTHER" id="PTHR47012">
    <property type="entry name" value="LAMIN TAIL DOMAIN-CONTAINING PROTEIN 1"/>
    <property type="match status" value="1"/>
</dbReference>
<dbReference type="EMBL" id="NIVC01000436">
    <property type="protein sequence ID" value="PAA83044.1"/>
    <property type="molecule type" value="Genomic_DNA"/>
</dbReference>
<dbReference type="SUPFAM" id="SSF74853">
    <property type="entry name" value="Lamin A/C globular tail domain"/>
    <property type="match status" value="1"/>
</dbReference>
<feature type="region of interest" description="Disordered" evidence="4">
    <location>
        <begin position="510"/>
        <end position="583"/>
    </location>
</feature>
<feature type="domain" description="LTD" evidence="5">
    <location>
        <begin position="609"/>
        <end position="730"/>
    </location>
</feature>
<comment type="caution">
    <text evidence="6">The sequence shown here is derived from an EMBL/GenBank/DDBJ whole genome shotgun (WGS) entry which is preliminary data.</text>
</comment>
<feature type="compositionally biased region" description="Basic and acidic residues" evidence="4">
    <location>
        <begin position="522"/>
        <end position="531"/>
    </location>
</feature>
<feature type="coiled-coil region" evidence="3">
    <location>
        <begin position="252"/>
        <end position="367"/>
    </location>
</feature>
<feature type="compositionally biased region" description="Polar residues" evidence="4">
    <location>
        <begin position="433"/>
        <end position="445"/>
    </location>
</feature>
<reference evidence="6 7" key="1">
    <citation type="submission" date="2017-06" db="EMBL/GenBank/DDBJ databases">
        <title>A platform for efficient transgenesis in Macrostomum lignano, a flatworm model organism for stem cell research.</title>
        <authorList>
            <person name="Berezikov E."/>
        </authorList>
    </citation>
    <scope>NUCLEOTIDE SEQUENCE [LARGE SCALE GENOMIC DNA]</scope>
    <source>
        <strain evidence="6">DV1</strain>
        <tissue evidence="6">Whole organism</tissue>
    </source>
</reference>
<dbReference type="GO" id="GO:0005882">
    <property type="term" value="C:intermediate filament"/>
    <property type="evidence" value="ECO:0007669"/>
    <property type="project" value="UniProtKB-KW"/>
</dbReference>
<dbReference type="InterPro" id="IPR039008">
    <property type="entry name" value="IF_rod_dom"/>
</dbReference>
<evidence type="ECO:0000259" key="5">
    <source>
        <dbReference type="PROSITE" id="PS51841"/>
    </source>
</evidence>
<name>A0A267GCF0_9PLAT</name>
<proteinExistence type="predicted"/>
<dbReference type="GO" id="GO:0005737">
    <property type="term" value="C:cytoplasm"/>
    <property type="evidence" value="ECO:0007669"/>
    <property type="project" value="TreeGrafter"/>
</dbReference>
<feature type="compositionally biased region" description="Basic and acidic residues" evidence="4">
    <location>
        <begin position="762"/>
        <end position="779"/>
    </location>
</feature>
<dbReference type="STRING" id="282301.A0A267GCF0"/>
<evidence type="ECO:0000313" key="7">
    <source>
        <dbReference type="Proteomes" id="UP000215902"/>
    </source>
</evidence>
<gene>
    <name evidence="6" type="ORF">BOX15_Mlig027493g1</name>
</gene>
<dbReference type="Pfam" id="PF00932">
    <property type="entry name" value="LTD"/>
    <property type="match status" value="1"/>
</dbReference>
<keyword evidence="7" id="KW-1185">Reference proteome</keyword>
<protein>
    <recommendedName>
        <fullName evidence="5">LTD domain-containing protein</fullName>
    </recommendedName>
</protein>